<keyword evidence="6" id="KW-0807">Transducer</keyword>
<evidence type="ECO:0000256" key="2">
    <source>
        <dbReference type="ARBA" id="ARBA00022475"/>
    </source>
</evidence>
<keyword evidence="4 6" id="KW-1133">Transmembrane helix</keyword>
<dbReference type="OrthoDB" id="6478931at2759"/>
<evidence type="ECO:0000256" key="3">
    <source>
        <dbReference type="ARBA" id="ARBA00022692"/>
    </source>
</evidence>
<dbReference type="STRING" id="178035.A0A154NZ26"/>
<reference evidence="7 8" key="1">
    <citation type="submission" date="2015-07" db="EMBL/GenBank/DDBJ databases">
        <title>The genome of Dufourea novaeangliae.</title>
        <authorList>
            <person name="Pan H."/>
            <person name="Kapheim K."/>
        </authorList>
    </citation>
    <scope>NUCLEOTIDE SEQUENCE [LARGE SCALE GENOMIC DNA]</scope>
    <source>
        <strain evidence="7">0120121106</strain>
        <tissue evidence="7">Whole body</tissue>
    </source>
</reference>
<evidence type="ECO:0000256" key="5">
    <source>
        <dbReference type="ARBA" id="ARBA00023136"/>
    </source>
</evidence>
<dbReference type="EMBL" id="KQ434777">
    <property type="protein sequence ID" value="KZC04268.1"/>
    <property type="molecule type" value="Genomic_DNA"/>
</dbReference>
<comment type="subcellular location">
    <subcellularLocation>
        <location evidence="1 6">Cell membrane</location>
        <topology evidence="1 6">Multi-pass membrane protein</topology>
    </subcellularLocation>
</comment>
<sequence length="467" mass="54170">MKRFIDVARHKTWKLFGVTNFVALNRPYTTFFAILGYFPYNISSSTYTFSKKWFAWSTMITILFTVVASYSMYIMNFVEKGLQEVSKNLHFNFYLILSLILVLRWYARFRSKLIVYQMICNVSREMPPECFTKIAKWIFSIDFLKFGIFFYILRNVISLKKMSVYSVVAWWSCLLVVTMNVLLRNNIYVLESCLRAINKSLEDLKTSLISDEPHLLRRVYHTQKNPVLLKELKVLRLRHLDILKTIDTVNEVFALENLVIVALLTVDVTFNLYTYLVNYTSDVEMFVGIDIVDQFCRTSNSIGIVETPYEFALTIAIGLGIKMYSIPLKENYVDLQIFPIIARNHTMSYSMPNKIFGVVLYASFAAELHDLGEGISDRRNTINKGRIRNFTDSKVNLEPFDPALHEQSSLDYCPLRGLGVKALNTVPNIFIEHPNVIHKFPSEIEIPLTRGKSITHSKDGMYYAFEP</sequence>
<dbReference type="Proteomes" id="UP000076502">
    <property type="component" value="Unassembled WGS sequence"/>
</dbReference>
<keyword evidence="3 6" id="KW-0812">Transmembrane</keyword>
<evidence type="ECO:0000313" key="7">
    <source>
        <dbReference type="EMBL" id="KZC04268.1"/>
    </source>
</evidence>
<comment type="similarity">
    <text evidence="6">Belongs to the insect chemoreceptor superfamily. Gustatory receptor (GR) family.</text>
</comment>
<proteinExistence type="inferred from homology"/>
<feature type="transmembrane region" description="Helical" evidence="6">
    <location>
        <begin position="164"/>
        <end position="183"/>
    </location>
</feature>
<dbReference type="GO" id="GO:0005886">
    <property type="term" value="C:plasma membrane"/>
    <property type="evidence" value="ECO:0007669"/>
    <property type="project" value="UniProtKB-SubCell"/>
</dbReference>
<comment type="function">
    <text evidence="6">Gustatory receptor which mediates acceptance or avoidance behavior, depending on its substrates.</text>
</comment>
<feature type="transmembrane region" description="Helical" evidence="6">
    <location>
        <begin position="12"/>
        <end position="38"/>
    </location>
</feature>
<comment type="caution">
    <text evidence="6">Lacks conserved residue(s) required for the propagation of feature annotation.</text>
</comment>
<keyword evidence="8" id="KW-1185">Reference proteome</keyword>
<feature type="transmembrane region" description="Helical" evidence="6">
    <location>
        <begin position="134"/>
        <end position="152"/>
    </location>
</feature>
<organism evidence="7 8">
    <name type="scientific">Dufourea novaeangliae</name>
    <name type="common">Sweat bee</name>
    <dbReference type="NCBI Taxonomy" id="178035"/>
    <lineage>
        <taxon>Eukaryota</taxon>
        <taxon>Metazoa</taxon>
        <taxon>Ecdysozoa</taxon>
        <taxon>Arthropoda</taxon>
        <taxon>Hexapoda</taxon>
        <taxon>Insecta</taxon>
        <taxon>Pterygota</taxon>
        <taxon>Neoptera</taxon>
        <taxon>Endopterygota</taxon>
        <taxon>Hymenoptera</taxon>
        <taxon>Apocrita</taxon>
        <taxon>Aculeata</taxon>
        <taxon>Apoidea</taxon>
        <taxon>Anthophila</taxon>
        <taxon>Halictidae</taxon>
        <taxon>Rophitinae</taxon>
        <taxon>Dufourea</taxon>
    </lineage>
</organism>
<evidence type="ECO:0000256" key="4">
    <source>
        <dbReference type="ARBA" id="ARBA00022989"/>
    </source>
</evidence>
<dbReference type="InterPro" id="IPR013604">
    <property type="entry name" value="7TM_chemorcpt"/>
</dbReference>
<keyword evidence="2 6" id="KW-1003">Cell membrane</keyword>
<gene>
    <name evidence="7" type="ORF">WN55_02157</name>
</gene>
<accession>A0A154NZ26</accession>
<evidence type="ECO:0000256" key="1">
    <source>
        <dbReference type="ARBA" id="ARBA00004651"/>
    </source>
</evidence>
<dbReference type="GO" id="GO:0050909">
    <property type="term" value="P:sensory perception of taste"/>
    <property type="evidence" value="ECO:0007669"/>
    <property type="project" value="InterPro"/>
</dbReference>
<dbReference type="Pfam" id="PF08395">
    <property type="entry name" value="7tm_7"/>
    <property type="match status" value="1"/>
</dbReference>
<dbReference type="GO" id="GO:0007165">
    <property type="term" value="P:signal transduction"/>
    <property type="evidence" value="ECO:0007669"/>
    <property type="project" value="UniProtKB-KW"/>
</dbReference>
<protein>
    <recommendedName>
        <fullName evidence="6">Gustatory receptor</fullName>
    </recommendedName>
</protein>
<evidence type="ECO:0000256" key="6">
    <source>
        <dbReference type="RuleBase" id="RU363108"/>
    </source>
</evidence>
<feature type="transmembrane region" description="Helical" evidence="6">
    <location>
        <begin position="89"/>
        <end position="107"/>
    </location>
</feature>
<feature type="transmembrane region" description="Helical" evidence="6">
    <location>
        <begin position="53"/>
        <end position="77"/>
    </location>
</feature>
<name>A0A154NZ26_DUFNO</name>
<dbReference type="AlphaFoldDB" id="A0A154NZ26"/>
<keyword evidence="5 6" id="KW-0472">Membrane</keyword>
<keyword evidence="6" id="KW-0675">Receptor</keyword>
<evidence type="ECO:0000313" key="8">
    <source>
        <dbReference type="Proteomes" id="UP000076502"/>
    </source>
</evidence>